<dbReference type="Pfam" id="PF04002">
    <property type="entry name" value="RadC"/>
    <property type="match status" value="1"/>
</dbReference>
<sequence length="76" mass="8257">GASSMPSIEDEHSTKEIKKLLGLLGITLIDHIIVGNDGVRTVLSGEMSIDSPVPKGTDPKDRPRTPLDDVPQIEYY</sequence>
<dbReference type="EMBL" id="DVIR01000072">
    <property type="protein sequence ID" value="HIS25287.1"/>
    <property type="molecule type" value="Genomic_DNA"/>
</dbReference>
<dbReference type="InterPro" id="IPR025657">
    <property type="entry name" value="RadC_JAB"/>
</dbReference>
<evidence type="ECO:0000313" key="4">
    <source>
        <dbReference type="Proteomes" id="UP000823982"/>
    </source>
</evidence>
<proteinExistence type="predicted"/>
<gene>
    <name evidence="3" type="ORF">IAD01_07815</name>
</gene>
<evidence type="ECO:0000259" key="2">
    <source>
        <dbReference type="Pfam" id="PF04002"/>
    </source>
</evidence>
<dbReference type="Proteomes" id="UP000823982">
    <property type="component" value="Unassembled WGS sequence"/>
</dbReference>
<accession>A0A9D1JIA6</accession>
<feature type="domain" description="RadC-like JAB" evidence="2">
    <location>
        <begin position="4"/>
        <end position="38"/>
    </location>
</feature>
<feature type="region of interest" description="Disordered" evidence="1">
    <location>
        <begin position="46"/>
        <end position="76"/>
    </location>
</feature>
<protein>
    <recommendedName>
        <fullName evidence="2">RadC-like JAB domain-containing protein</fullName>
    </recommendedName>
</protein>
<name>A0A9D1JIA6_9FIRM</name>
<reference evidence="3" key="2">
    <citation type="journal article" date="2021" name="PeerJ">
        <title>Extensive microbial diversity within the chicken gut microbiome revealed by metagenomics and culture.</title>
        <authorList>
            <person name="Gilroy R."/>
            <person name="Ravi A."/>
            <person name="Getino M."/>
            <person name="Pursley I."/>
            <person name="Horton D.L."/>
            <person name="Alikhan N.F."/>
            <person name="Baker D."/>
            <person name="Gharbi K."/>
            <person name="Hall N."/>
            <person name="Watson M."/>
            <person name="Adriaenssens E.M."/>
            <person name="Foster-Nyarko E."/>
            <person name="Jarju S."/>
            <person name="Secka A."/>
            <person name="Antonio M."/>
            <person name="Oren A."/>
            <person name="Chaudhuri R.R."/>
            <person name="La Ragione R."/>
            <person name="Hildebrand F."/>
            <person name="Pallen M.J."/>
        </authorList>
    </citation>
    <scope>NUCLEOTIDE SEQUENCE</scope>
    <source>
        <strain evidence="3">CHK157-1446</strain>
    </source>
</reference>
<dbReference type="AlphaFoldDB" id="A0A9D1JIA6"/>
<reference evidence="3" key="1">
    <citation type="submission" date="2020-10" db="EMBL/GenBank/DDBJ databases">
        <authorList>
            <person name="Gilroy R."/>
        </authorList>
    </citation>
    <scope>NUCLEOTIDE SEQUENCE</scope>
    <source>
        <strain evidence="3">CHK157-1446</strain>
    </source>
</reference>
<comment type="caution">
    <text evidence="3">The sequence shown here is derived from an EMBL/GenBank/DDBJ whole genome shotgun (WGS) entry which is preliminary data.</text>
</comment>
<evidence type="ECO:0000313" key="3">
    <source>
        <dbReference type="EMBL" id="HIS25287.1"/>
    </source>
</evidence>
<evidence type="ECO:0000256" key="1">
    <source>
        <dbReference type="SAM" id="MobiDB-lite"/>
    </source>
</evidence>
<dbReference type="Gene3D" id="3.40.140.10">
    <property type="entry name" value="Cytidine Deaminase, domain 2"/>
    <property type="match status" value="1"/>
</dbReference>
<feature type="compositionally biased region" description="Basic and acidic residues" evidence="1">
    <location>
        <begin position="57"/>
        <end position="67"/>
    </location>
</feature>
<feature type="non-terminal residue" evidence="3">
    <location>
        <position position="1"/>
    </location>
</feature>
<organism evidence="3 4">
    <name type="scientific">Candidatus Faeciplasma gallinarum</name>
    <dbReference type="NCBI Taxonomy" id="2840799"/>
    <lineage>
        <taxon>Bacteria</taxon>
        <taxon>Bacillati</taxon>
        <taxon>Bacillota</taxon>
        <taxon>Clostridia</taxon>
        <taxon>Eubacteriales</taxon>
        <taxon>Oscillospiraceae</taxon>
        <taxon>Oscillospiraceae incertae sedis</taxon>
        <taxon>Candidatus Faeciplasma</taxon>
    </lineage>
</organism>